<dbReference type="GO" id="GO:0032787">
    <property type="term" value="P:monocarboxylic acid metabolic process"/>
    <property type="evidence" value="ECO:0007669"/>
    <property type="project" value="UniProtKB-ARBA"/>
</dbReference>
<dbReference type="InterPro" id="IPR050259">
    <property type="entry name" value="SDR"/>
</dbReference>
<evidence type="ECO:0000313" key="4">
    <source>
        <dbReference type="EMBL" id="SMF69406.1"/>
    </source>
</evidence>
<sequence>MADRLHAVVTGGGSGIGLAIARALVAAGHPVTIMGRNAERLASAADEIGAKAVPCDIADAADVARGFAEVADASGPVGILVNNAGIAPAAPFAKSSDADWRQVIDVNLMGAVHAIRATLDPMKAMPSARIVNVASTAALKGYAYVSAYAASKHALLGLTRSLALELAGTGITVNAVCPGYADTEIVRESIARIVEKTGRSEADARASLTASNPQKRLIDPEEVAAAVLYLVSDAARSVTGQAIAVAGGEVM</sequence>
<dbReference type="InterPro" id="IPR020904">
    <property type="entry name" value="Sc_DH/Rdtase_CS"/>
</dbReference>
<dbReference type="InterPro" id="IPR057326">
    <property type="entry name" value="KR_dom"/>
</dbReference>
<comment type="similarity">
    <text evidence="1 2">Belongs to the short-chain dehydrogenases/reductases (SDR) family.</text>
</comment>
<reference evidence="5" key="1">
    <citation type="submission" date="2017-04" db="EMBL/GenBank/DDBJ databases">
        <authorList>
            <person name="Varghese N."/>
            <person name="Submissions S."/>
        </authorList>
    </citation>
    <scope>NUCLEOTIDE SEQUENCE [LARGE SCALE GENOMIC DNA]</scope>
    <source>
        <strain evidence="5">Dd16</strain>
    </source>
</reference>
<evidence type="ECO:0000313" key="5">
    <source>
        <dbReference type="Proteomes" id="UP000192934"/>
    </source>
</evidence>
<evidence type="ECO:0000256" key="1">
    <source>
        <dbReference type="ARBA" id="ARBA00006484"/>
    </source>
</evidence>
<dbReference type="InterPro" id="IPR036291">
    <property type="entry name" value="NAD(P)-bd_dom_sf"/>
</dbReference>
<dbReference type="STRING" id="941907.SAMN06295910_1723"/>
<dbReference type="PROSITE" id="PS00061">
    <property type="entry name" value="ADH_SHORT"/>
    <property type="match status" value="1"/>
</dbReference>
<dbReference type="FunFam" id="3.40.50.720:FF:000084">
    <property type="entry name" value="Short-chain dehydrogenase reductase"/>
    <property type="match status" value="1"/>
</dbReference>
<accession>A0A1X7GGE0</accession>
<dbReference type="RefSeq" id="WP_085218402.1">
    <property type="nucleotide sequence ID" value="NZ_LT840185.1"/>
</dbReference>
<protein>
    <submittedName>
        <fullName evidence="4">Short-chain dehydrogenase</fullName>
    </submittedName>
</protein>
<evidence type="ECO:0000259" key="3">
    <source>
        <dbReference type="SMART" id="SM00822"/>
    </source>
</evidence>
<organism evidence="4 5">
    <name type="scientific">Allosphingosinicella indica</name>
    <dbReference type="NCBI Taxonomy" id="941907"/>
    <lineage>
        <taxon>Bacteria</taxon>
        <taxon>Pseudomonadati</taxon>
        <taxon>Pseudomonadota</taxon>
        <taxon>Alphaproteobacteria</taxon>
        <taxon>Sphingomonadales</taxon>
        <taxon>Sphingomonadaceae</taxon>
        <taxon>Allosphingosinicella</taxon>
    </lineage>
</organism>
<dbReference type="OrthoDB" id="9804774at2"/>
<name>A0A1X7GGE0_9SPHN</name>
<dbReference type="PRINTS" id="PR00080">
    <property type="entry name" value="SDRFAMILY"/>
</dbReference>
<dbReference type="PANTHER" id="PTHR42879:SF2">
    <property type="entry name" value="3-OXOACYL-[ACYL-CARRIER-PROTEIN] REDUCTASE FABG"/>
    <property type="match status" value="1"/>
</dbReference>
<proteinExistence type="inferred from homology"/>
<dbReference type="SMART" id="SM00822">
    <property type="entry name" value="PKS_KR"/>
    <property type="match status" value="1"/>
</dbReference>
<feature type="domain" description="Ketoreductase" evidence="3">
    <location>
        <begin position="7"/>
        <end position="170"/>
    </location>
</feature>
<dbReference type="Proteomes" id="UP000192934">
    <property type="component" value="Chromosome I"/>
</dbReference>
<gene>
    <name evidence="4" type="ORF">SAMN06295910_1723</name>
</gene>
<dbReference type="InterPro" id="IPR002347">
    <property type="entry name" value="SDR_fam"/>
</dbReference>
<dbReference type="Pfam" id="PF00106">
    <property type="entry name" value="adh_short"/>
    <property type="match status" value="1"/>
</dbReference>
<dbReference type="PRINTS" id="PR00081">
    <property type="entry name" value="GDHRDH"/>
</dbReference>
<dbReference type="EMBL" id="LT840185">
    <property type="protein sequence ID" value="SMF69406.1"/>
    <property type="molecule type" value="Genomic_DNA"/>
</dbReference>
<dbReference type="AlphaFoldDB" id="A0A1X7GGE0"/>
<dbReference type="SUPFAM" id="SSF51735">
    <property type="entry name" value="NAD(P)-binding Rossmann-fold domains"/>
    <property type="match status" value="1"/>
</dbReference>
<evidence type="ECO:0000256" key="2">
    <source>
        <dbReference type="RuleBase" id="RU000363"/>
    </source>
</evidence>
<dbReference type="Gene3D" id="3.40.50.720">
    <property type="entry name" value="NAD(P)-binding Rossmann-like Domain"/>
    <property type="match status" value="1"/>
</dbReference>
<dbReference type="PANTHER" id="PTHR42879">
    <property type="entry name" value="3-OXOACYL-(ACYL-CARRIER-PROTEIN) REDUCTASE"/>
    <property type="match status" value="1"/>
</dbReference>
<keyword evidence="5" id="KW-1185">Reference proteome</keyword>
<dbReference type="CDD" id="cd05233">
    <property type="entry name" value="SDR_c"/>
    <property type="match status" value="1"/>
</dbReference>